<keyword evidence="4" id="KW-0597">Phosphoprotein</keyword>
<dbReference type="SUPFAM" id="SSF55874">
    <property type="entry name" value="ATPase domain of HSP90 chaperone/DNA topoisomerase II/histidine kinase"/>
    <property type="match status" value="1"/>
</dbReference>
<dbReference type="CDD" id="cd06225">
    <property type="entry name" value="HAMP"/>
    <property type="match status" value="1"/>
</dbReference>
<evidence type="ECO:0000256" key="10">
    <source>
        <dbReference type="SAM" id="Coils"/>
    </source>
</evidence>
<dbReference type="EC" id="2.7.13.3" evidence="3"/>
<evidence type="ECO:0000259" key="14">
    <source>
        <dbReference type="PROSITE" id="PS50885"/>
    </source>
</evidence>
<evidence type="ECO:0000256" key="1">
    <source>
        <dbReference type="ARBA" id="ARBA00000085"/>
    </source>
</evidence>
<evidence type="ECO:0000256" key="4">
    <source>
        <dbReference type="ARBA" id="ARBA00022553"/>
    </source>
</evidence>
<dbReference type="Pfam" id="PF00512">
    <property type="entry name" value="HisKA"/>
    <property type="match status" value="1"/>
</dbReference>
<dbReference type="GO" id="GO:0016020">
    <property type="term" value="C:membrane"/>
    <property type="evidence" value="ECO:0007669"/>
    <property type="project" value="UniProtKB-SubCell"/>
</dbReference>
<dbReference type="InterPro" id="IPR003594">
    <property type="entry name" value="HATPase_dom"/>
</dbReference>
<dbReference type="SUPFAM" id="SSF158472">
    <property type="entry name" value="HAMP domain-like"/>
    <property type="match status" value="1"/>
</dbReference>
<dbReference type="SMART" id="SM00388">
    <property type="entry name" value="HisKA"/>
    <property type="match status" value="1"/>
</dbReference>
<feature type="region of interest" description="Disordered" evidence="11">
    <location>
        <begin position="596"/>
        <end position="642"/>
    </location>
</feature>
<feature type="transmembrane region" description="Helical" evidence="12">
    <location>
        <begin position="100"/>
        <end position="119"/>
    </location>
</feature>
<dbReference type="Gene3D" id="1.10.287.130">
    <property type="match status" value="1"/>
</dbReference>
<dbReference type="PROSITE" id="PS50885">
    <property type="entry name" value="HAMP"/>
    <property type="match status" value="1"/>
</dbReference>
<evidence type="ECO:0000256" key="6">
    <source>
        <dbReference type="ARBA" id="ARBA00022741"/>
    </source>
</evidence>
<gene>
    <name evidence="15" type="ORF">ENR23_13015</name>
</gene>
<keyword evidence="12" id="KW-1133">Transmembrane helix</keyword>
<feature type="compositionally biased region" description="Pro residues" evidence="11">
    <location>
        <begin position="1"/>
        <end position="10"/>
    </location>
</feature>
<dbReference type="InterPro" id="IPR003661">
    <property type="entry name" value="HisK_dim/P_dom"/>
</dbReference>
<comment type="catalytic activity">
    <reaction evidence="1">
        <text>ATP + protein L-histidine = ADP + protein N-phospho-L-histidine.</text>
        <dbReference type="EC" id="2.7.13.3"/>
    </reaction>
</comment>
<name>A0A832I812_UNCEI</name>
<feature type="domain" description="HAMP" evidence="14">
    <location>
        <begin position="281"/>
        <end position="333"/>
    </location>
</feature>
<evidence type="ECO:0000256" key="8">
    <source>
        <dbReference type="ARBA" id="ARBA00022840"/>
    </source>
</evidence>
<evidence type="ECO:0000256" key="9">
    <source>
        <dbReference type="ARBA" id="ARBA00023012"/>
    </source>
</evidence>
<keyword evidence="8" id="KW-0067">ATP-binding</keyword>
<protein>
    <recommendedName>
        <fullName evidence="3">histidine kinase</fullName>
        <ecNumber evidence="3">2.7.13.3</ecNumber>
    </recommendedName>
</protein>
<dbReference type="PANTHER" id="PTHR43065">
    <property type="entry name" value="SENSOR HISTIDINE KINASE"/>
    <property type="match status" value="1"/>
</dbReference>
<evidence type="ECO:0000313" key="15">
    <source>
        <dbReference type="EMBL" id="HGZ44313.1"/>
    </source>
</evidence>
<dbReference type="Pfam" id="PF00672">
    <property type="entry name" value="HAMP"/>
    <property type="match status" value="1"/>
</dbReference>
<evidence type="ECO:0000256" key="7">
    <source>
        <dbReference type="ARBA" id="ARBA00022777"/>
    </source>
</evidence>
<dbReference type="GO" id="GO:0005524">
    <property type="term" value="F:ATP binding"/>
    <property type="evidence" value="ECO:0007669"/>
    <property type="project" value="UniProtKB-KW"/>
</dbReference>
<keyword evidence="6" id="KW-0547">Nucleotide-binding</keyword>
<feature type="transmembrane region" description="Helical" evidence="12">
    <location>
        <begin position="259"/>
        <end position="278"/>
    </location>
</feature>
<dbReference type="PANTHER" id="PTHR43065:SF10">
    <property type="entry name" value="PEROXIDE STRESS-ACTIVATED HISTIDINE KINASE MAK3"/>
    <property type="match status" value="1"/>
</dbReference>
<evidence type="ECO:0000256" key="3">
    <source>
        <dbReference type="ARBA" id="ARBA00012438"/>
    </source>
</evidence>
<dbReference type="InterPro" id="IPR004358">
    <property type="entry name" value="Sig_transdc_His_kin-like_C"/>
</dbReference>
<feature type="compositionally biased region" description="Basic residues" evidence="11">
    <location>
        <begin position="13"/>
        <end position="23"/>
    </location>
</feature>
<dbReference type="InterPro" id="IPR036890">
    <property type="entry name" value="HATPase_C_sf"/>
</dbReference>
<organism evidence="15">
    <name type="scientific">Eiseniibacteriota bacterium</name>
    <dbReference type="NCBI Taxonomy" id="2212470"/>
    <lineage>
        <taxon>Bacteria</taxon>
        <taxon>Candidatus Eiseniibacteriota</taxon>
    </lineage>
</organism>
<dbReference type="PRINTS" id="PR00344">
    <property type="entry name" value="BCTRLSENSOR"/>
</dbReference>
<dbReference type="SUPFAM" id="SSF47384">
    <property type="entry name" value="Homodimeric domain of signal transducing histidine kinase"/>
    <property type="match status" value="1"/>
</dbReference>
<dbReference type="Gene3D" id="3.30.565.10">
    <property type="entry name" value="Histidine kinase-like ATPase, C-terminal domain"/>
    <property type="match status" value="1"/>
</dbReference>
<feature type="region of interest" description="Disordered" evidence="11">
    <location>
        <begin position="1"/>
        <end position="26"/>
    </location>
</feature>
<dbReference type="EMBL" id="DSQF01000026">
    <property type="protein sequence ID" value="HGZ44313.1"/>
    <property type="molecule type" value="Genomic_DNA"/>
</dbReference>
<dbReference type="SMART" id="SM00387">
    <property type="entry name" value="HATPase_c"/>
    <property type="match status" value="1"/>
</dbReference>
<dbReference type="InterPro" id="IPR036097">
    <property type="entry name" value="HisK_dim/P_sf"/>
</dbReference>
<keyword evidence="12" id="KW-0812">Transmembrane</keyword>
<comment type="caution">
    <text evidence="15">The sequence shown here is derived from an EMBL/GenBank/DDBJ whole genome shotgun (WGS) entry which is preliminary data.</text>
</comment>
<keyword evidence="9" id="KW-0902">Two-component regulatory system</keyword>
<feature type="compositionally biased region" description="Low complexity" evidence="11">
    <location>
        <begin position="596"/>
        <end position="629"/>
    </location>
</feature>
<dbReference type="SMART" id="SM00304">
    <property type="entry name" value="HAMP"/>
    <property type="match status" value="1"/>
</dbReference>
<evidence type="ECO:0000256" key="2">
    <source>
        <dbReference type="ARBA" id="ARBA00004370"/>
    </source>
</evidence>
<keyword evidence="12" id="KW-0472">Membrane</keyword>
<evidence type="ECO:0000256" key="11">
    <source>
        <dbReference type="SAM" id="MobiDB-lite"/>
    </source>
</evidence>
<comment type="subcellular location">
    <subcellularLocation>
        <location evidence="2">Membrane</location>
    </subcellularLocation>
</comment>
<keyword evidence="10" id="KW-0175">Coiled coil</keyword>
<dbReference type="InterPro" id="IPR005467">
    <property type="entry name" value="His_kinase_dom"/>
</dbReference>
<dbReference type="GO" id="GO:0000155">
    <property type="term" value="F:phosphorelay sensor kinase activity"/>
    <property type="evidence" value="ECO:0007669"/>
    <property type="project" value="InterPro"/>
</dbReference>
<dbReference type="AlphaFoldDB" id="A0A832I812"/>
<evidence type="ECO:0000259" key="13">
    <source>
        <dbReference type="PROSITE" id="PS50109"/>
    </source>
</evidence>
<feature type="coiled-coil region" evidence="10">
    <location>
        <begin position="318"/>
        <end position="355"/>
    </location>
</feature>
<reference evidence="15" key="1">
    <citation type="journal article" date="2020" name="mSystems">
        <title>Genome- and Community-Level Interaction Insights into Carbon Utilization and Element Cycling Functions of Hydrothermarchaeota in Hydrothermal Sediment.</title>
        <authorList>
            <person name="Zhou Z."/>
            <person name="Liu Y."/>
            <person name="Xu W."/>
            <person name="Pan J."/>
            <person name="Luo Z.H."/>
            <person name="Li M."/>
        </authorList>
    </citation>
    <scope>NUCLEOTIDE SEQUENCE [LARGE SCALE GENOMIC DNA]</scope>
    <source>
        <strain evidence="15">SpSt-381</strain>
    </source>
</reference>
<dbReference type="Pfam" id="PF02518">
    <property type="entry name" value="HATPase_c"/>
    <property type="match status" value="1"/>
</dbReference>
<sequence>MARPDYPPAPRAARTRRLRRARAARAAVPAVLVPADRARRGAGSARPAARRARIIRRSAEGARLPRVPARRDRARRAPVVAARAPRAHPVPLRMKLGFKLALFLAVPLVALTVTFGLLYQQRSDAMLRRELTREGRSIALVLQIAAEDYLRDRQIANLRKMADRVAGYERVLGLRVFDADGRLIYESPTLDSLRFEQPANLAQVLREGQTLETRRLVGAQPAIGYLFPLFGARGKIRGAIHVLQLEAVVEDDRRAHRRFVLVASLAMGLTILLIVSLVTRFSVARPIGDLVRAFRAATQGALPTRVPVRSDDELGRLAREFNGMVDRLEEARESLVNEQAQRAAVEERLRTAERLAGLGRLAAGLAHEIGTPLNVIGGRAESLRRALPDHPAAEKSLGIIATQTERIARIVRDMLEFARRKPARRAPADLAAVLRTVLELLETRFEQARVRVELRPAAIPPLVADADRLQQVFLNLALNAVDAMPGGGTLTVTTGRDARPHPERGGPPLEVAWAAFEDTGEGISPEDVGRIFDPFFTTKETGRGVGLGLSVSYGIVEDHGGWFEVESRPGGGTRIAVFLPFEHDADAAHAAAEAPAGAAAGAAAAPAAVPDAGAPAPAAAPAPARETAPSPAPAPAGGGSAS</sequence>
<evidence type="ECO:0000256" key="12">
    <source>
        <dbReference type="SAM" id="Phobius"/>
    </source>
</evidence>
<dbReference type="CDD" id="cd00082">
    <property type="entry name" value="HisKA"/>
    <property type="match status" value="1"/>
</dbReference>
<keyword evidence="5" id="KW-0808">Transferase</keyword>
<dbReference type="InterPro" id="IPR003660">
    <property type="entry name" value="HAMP_dom"/>
</dbReference>
<dbReference type="Gene3D" id="6.10.340.10">
    <property type="match status" value="1"/>
</dbReference>
<proteinExistence type="predicted"/>
<evidence type="ECO:0000256" key="5">
    <source>
        <dbReference type="ARBA" id="ARBA00022679"/>
    </source>
</evidence>
<keyword evidence="7 15" id="KW-0418">Kinase</keyword>
<dbReference type="PROSITE" id="PS50109">
    <property type="entry name" value="HIS_KIN"/>
    <property type="match status" value="1"/>
</dbReference>
<accession>A0A832I812</accession>
<feature type="domain" description="Histidine kinase" evidence="13">
    <location>
        <begin position="364"/>
        <end position="583"/>
    </location>
</feature>